<accession>A0A6A5WEU3</accession>
<organism evidence="2 3">
    <name type="scientific">Amniculicola lignicola CBS 123094</name>
    <dbReference type="NCBI Taxonomy" id="1392246"/>
    <lineage>
        <taxon>Eukaryota</taxon>
        <taxon>Fungi</taxon>
        <taxon>Dikarya</taxon>
        <taxon>Ascomycota</taxon>
        <taxon>Pezizomycotina</taxon>
        <taxon>Dothideomycetes</taxon>
        <taxon>Pleosporomycetidae</taxon>
        <taxon>Pleosporales</taxon>
        <taxon>Amniculicolaceae</taxon>
        <taxon>Amniculicola</taxon>
    </lineage>
</organism>
<feature type="compositionally biased region" description="Polar residues" evidence="1">
    <location>
        <begin position="129"/>
        <end position="147"/>
    </location>
</feature>
<name>A0A6A5WEU3_9PLEO</name>
<gene>
    <name evidence="2" type="ORF">P154DRAFT_201742</name>
</gene>
<protein>
    <submittedName>
        <fullName evidence="2">Uncharacterized protein</fullName>
    </submittedName>
</protein>
<dbReference type="Proteomes" id="UP000799779">
    <property type="component" value="Unassembled WGS sequence"/>
</dbReference>
<keyword evidence="3" id="KW-1185">Reference proteome</keyword>
<evidence type="ECO:0000256" key="1">
    <source>
        <dbReference type="SAM" id="MobiDB-lite"/>
    </source>
</evidence>
<proteinExistence type="predicted"/>
<evidence type="ECO:0000313" key="2">
    <source>
        <dbReference type="EMBL" id="KAF2000413.1"/>
    </source>
</evidence>
<dbReference type="EMBL" id="ML977589">
    <property type="protein sequence ID" value="KAF2000413.1"/>
    <property type="molecule type" value="Genomic_DNA"/>
</dbReference>
<feature type="region of interest" description="Disordered" evidence="1">
    <location>
        <begin position="83"/>
        <end position="147"/>
    </location>
</feature>
<feature type="compositionally biased region" description="Polar residues" evidence="1">
    <location>
        <begin position="83"/>
        <end position="105"/>
    </location>
</feature>
<dbReference type="AlphaFoldDB" id="A0A6A5WEU3"/>
<evidence type="ECO:0000313" key="3">
    <source>
        <dbReference type="Proteomes" id="UP000799779"/>
    </source>
</evidence>
<reference evidence="2" key="1">
    <citation type="journal article" date="2020" name="Stud. Mycol.">
        <title>101 Dothideomycetes genomes: a test case for predicting lifestyles and emergence of pathogens.</title>
        <authorList>
            <person name="Haridas S."/>
            <person name="Albert R."/>
            <person name="Binder M."/>
            <person name="Bloem J."/>
            <person name="Labutti K."/>
            <person name="Salamov A."/>
            <person name="Andreopoulos B."/>
            <person name="Baker S."/>
            <person name="Barry K."/>
            <person name="Bills G."/>
            <person name="Bluhm B."/>
            <person name="Cannon C."/>
            <person name="Castanera R."/>
            <person name="Culley D."/>
            <person name="Daum C."/>
            <person name="Ezra D."/>
            <person name="Gonzalez J."/>
            <person name="Henrissat B."/>
            <person name="Kuo A."/>
            <person name="Liang C."/>
            <person name="Lipzen A."/>
            <person name="Lutzoni F."/>
            <person name="Magnuson J."/>
            <person name="Mondo S."/>
            <person name="Nolan M."/>
            <person name="Ohm R."/>
            <person name="Pangilinan J."/>
            <person name="Park H.-J."/>
            <person name="Ramirez L."/>
            <person name="Alfaro M."/>
            <person name="Sun H."/>
            <person name="Tritt A."/>
            <person name="Yoshinaga Y."/>
            <person name="Zwiers L.-H."/>
            <person name="Turgeon B."/>
            <person name="Goodwin S."/>
            <person name="Spatafora J."/>
            <person name="Crous P."/>
            <person name="Grigoriev I."/>
        </authorList>
    </citation>
    <scope>NUCLEOTIDE SEQUENCE</scope>
    <source>
        <strain evidence="2">CBS 123094</strain>
    </source>
</reference>
<sequence length="147" mass="15385">MGGCKLTDDKYDNHEFVSVITGGRTRASKFSLYLSIDRQSSLSCSTVSSSVRVATHADLLCFPREKIGGARLLSRITSGHSRALPTSQAFQTTGPVQSGRESQANLPTPTPTPASPLSTSLAPPPTTSGVAQLSVPSCDNTQSSPCC</sequence>